<evidence type="ECO:0000313" key="2">
    <source>
        <dbReference type="Proteomes" id="UP000246036"/>
    </source>
</evidence>
<dbReference type="Proteomes" id="UP000246036">
    <property type="component" value="Chromosome"/>
</dbReference>
<name>A0ABN5LG15_9LACO</name>
<evidence type="ECO:0000313" key="1">
    <source>
        <dbReference type="EMBL" id="AWM75125.1"/>
    </source>
</evidence>
<dbReference type="EMBL" id="CP029477">
    <property type="protein sequence ID" value="AWM75125.1"/>
    <property type="molecule type" value="Genomic_DNA"/>
</dbReference>
<accession>A0ABN5LG15</accession>
<proteinExistence type="predicted"/>
<sequence>MDLNYIYNKILQSTKENLLYPTAKNIGDTIGGLTELILAAINIGTTSTNGYIRKSRQSIINNINKIPEKIRILLN</sequence>
<protein>
    <recommendedName>
        <fullName evidence="3">Transposase</fullName>
    </recommendedName>
</protein>
<evidence type="ECO:0008006" key="3">
    <source>
        <dbReference type="Google" id="ProtNLM"/>
    </source>
</evidence>
<reference evidence="1 2" key="1">
    <citation type="submission" date="2018-05" db="EMBL/GenBank/DDBJ databases">
        <title>Reference genomes for bee gut microbiota database.</title>
        <authorList>
            <person name="Ellegaard K.M."/>
        </authorList>
    </citation>
    <scope>NUCLEOTIDE SEQUENCE [LARGE SCALE GENOMIC DNA]</scope>
    <source>
        <strain evidence="1 2">ESL0186</strain>
    </source>
</reference>
<dbReference type="RefSeq" id="WP_109586143.1">
    <property type="nucleotide sequence ID" value="NZ_CP029477.1"/>
</dbReference>
<organism evidence="1 2">
    <name type="scientific">Lactobacillus kullabergensis</name>
    <dbReference type="NCBI Taxonomy" id="1218493"/>
    <lineage>
        <taxon>Bacteria</taxon>
        <taxon>Bacillati</taxon>
        <taxon>Bacillota</taxon>
        <taxon>Bacilli</taxon>
        <taxon>Lactobacillales</taxon>
        <taxon>Lactobacillaceae</taxon>
        <taxon>Lactobacillus</taxon>
    </lineage>
</organism>
<gene>
    <name evidence="1" type="ORF">DKL58_03710</name>
</gene>
<keyword evidence="2" id="KW-1185">Reference proteome</keyword>